<dbReference type="SMART" id="SM00463">
    <property type="entry name" value="SMR"/>
    <property type="match status" value="1"/>
</dbReference>
<dbReference type="eggNOG" id="COG2840">
    <property type="taxonomic scope" value="Bacteria"/>
</dbReference>
<dbReference type="STRING" id="56804.BAE46_12760"/>
<comment type="caution">
    <text evidence="2">The sequence shown here is derived from an EMBL/GenBank/DDBJ whole genome shotgun (WGS) entry which is preliminary data.</text>
</comment>
<gene>
    <name evidence="2" type="ORF">GPUN_0520</name>
</gene>
<dbReference type="InterPro" id="IPR036063">
    <property type="entry name" value="Smr_dom_sf"/>
</dbReference>
<evidence type="ECO:0000313" key="2">
    <source>
        <dbReference type="EMBL" id="GAB54666.1"/>
    </source>
</evidence>
<feature type="domain" description="Smr" evidence="1">
    <location>
        <begin position="139"/>
        <end position="214"/>
    </location>
</feature>
<dbReference type="AlphaFoldDB" id="H5T8N9"/>
<dbReference type="PANTHER" id="PTHR35562">
    <property type="entry name" value="DNA ENDONUCLEASE SMRA-RELATED"/>
    <property type="match status" value="1"/>
</dbReference>
<keyword evidence="3" id="KW-1185">Reference proteome</keyword>
<reference evidence="2 3" key="2">
    <citation type="journal article" date="2017" name="Antonie Van Leeuwenhoek">
        <title>Rhizobium rhizosphaerae sp. nov., a novel species isolated from rice rhizosphere.</title>
        <authorList>
            <person name="Zhao J.J."/>
            <person name="Zhang J."/>
            <person name="Zhang R.J."/>
            <person name="Zhang C.W."/>
            <person name="Yin H.Q."/>
            <person name="Zhang X.X."/>
        </authorList>
    </citation>
    <scope>NUCLEOTIDE SEQUENCE [LARGE SCALE GENOMIC DNA]</scope>
    <source>
        <strain evidence="2 3">ACAM 611</strain>
    </source>
</reference>
<accession>H5T8N9</accession>
<name>H5T8N9_9ALTE</name>
<dbReference type="Gene3D" id="3.30.1370.110">
    <property type="match status" value="1"/>
</dbReference>
<evidence type="ECO:0000259" key="1">
    <source>
        <dbReference type="PROSITE" id="PS50828"/>
    </source>
</evidence>
<sequence>MTKHAVNNIHMSKKNDEPLDFSTLFKDAKPVSHNQYVLTNEERKQKRTKESRLRMAKKEASAQKMSLAQLSSSDYLQHSASVELSDIFEAHWDDDKPIRYYRKDAAINYQSEFKLPLTFSNKDMLKKLSMGYFTPEIEIDLHGQTGQQAKAEILAVIFEAKKRHFACIGIIHGHGNGTLKRKVPNWLVQHPDVAGFVQAPREYGGKAGLLVLISIDFQAYKPE</sequence>
<dbReference type="Proteomes" id="UP000053586">
    <property type="component" value="Unassembled WGS sequence"/>
</dbReference>
<organism evidence="2 3">
    <name type="scientific">Glaciecola punicea ACAM 611</name>
    <dbReference type="NCBI Taxonomy" id="1121923"/>
    <lineage>
        <taxon>Bacteria</taxon>
        <taxon>Pseudomonadati</taxon>
        <taxon>Pseudomonadota</taxon>
        <taxon>Gammaproteobacteria</taxon>
        <taxon>Alteromonadales</taxon>
        <taxon>Alteromonadaceae</taxon>
        <taxon>Glaciecola</taxon>
    </lineage>
</organism>
<proteinExistence type="predicted"/>
<dbReference type="PANTHER" id="PTHR35562:SF1">
    <property type="entry name" value="UPF0115 PROTEIN YFCN"/>
    <property type="match status" value="1"/>
</dbReference>
<dbReference type="InterPro" id="IPR002625">
    <property type="entry name" value="Smr_dom"/>
</dbReference>
<dbReference type="EMBL" id="BAET01000007">
    <property type="protein sequence ID" value="GAB54666.1"/>
    <property type="molecule type" value="Genomic_DNA"/>
</dbReference>
<dbReference type="Pfam" id="PF01713">
    <property type="entry name" value="Smr"/>
    <property type="match status" value="1"/>
</dbReference>
<dbReference type="SUPFAM" id="SSF160443">
    <property type="entry name" value="SMR domain-like"/>
    <property type="match status" value="1"/>
</dbReference>
<protein>
    <recommendedName>
        <fullName evidence="1">Smr domain-containing protein</fullName>
    </recommendedName>
</protein>
<evidence type="ECO:0000313" key="3">
    <source>
        <dbReference type="Proteomes" id="UP000053586"/>
    </source>
</evidence>
<reference evidence="2 3" key="1">
    <citation type="journal article" date="2012" name="J. Bacteriol.">
        <title>Genome sequence of proteorhodopsin-containing sea ice bacterium Glaciecola punicea ACAM 611T.</title>
        <authorList>
            <person name="Qin Q.-L."/>
            <person name="Xie B.-B."/>
            <person name="Shu Y.-L."/>
            <person name="Rong J.-C."/>
            <person name="Zhao D.-L."/>
            <person name="Zhang X.-Y."/>
            <person name="Chen X.-L."/>
            <person name="Zhou B.-C."/>
            <person name="Zhanga Y.-Z."/>
        </authorList>
    </citation>
    <scope>NUCLEOTIDE SEQUENCE [LARGE SCALE GENOMIC DNA]</scope>
    <source>
        <strain evidence="2 3">ACAM 611</strain>
    </source>
</reference>
<dbReference type="PROSITE" id="PS50828">
    <property type="entry name" value="SMR"/>
    <property type="match status" value="1"/>
</dbReference>